<reference evidence="15 16" key="1">
    <citation type="journal article" date="2020" name="Cell">
        <title>Large-Scale Comparative Analyses of Tick Genomes Elucidate Their Genetic Diversity and Vector Capacities.</title>
        <authorList>
            <consortium name="Tick Genome and Microbiome Consortium (TIGMIC)"/>
            <person name="Jia N."/>
            <person name="Wang J."/>
            <person name="Shi W."/>
            <person name="Du L."/>
            <person name="Sun Y."/>
            <person name="Zhan W."/>
            <person name="Jiang J.F."/>
            <person name="Wang Q."/>
            <person name="Zhang B."/>
            <person name="Ji P."/>
            <person name="Bell-Sakyi L."/>
            <person name="Cui X.M."/>
            <person name="Yuan T.T."/>
            <person name="Jiang B.G."/>
            <person name="Yang W.F."/>
            <person name="Lam T.T."/>
            <person name="Chang Q.C."/>
            <person name="Ding S.J."/>
            <person name="Wang X.J."/>
            <person name="Zhu J.G."/>
            <person name="Ruan X.D."/>
            <person name="Zhao L."/>
            <person name="Wei J.T."/>
            <person name="Ye R.Z."/>
            <person name="Que T.C."/>
            <person name="Du C.H."/>
            <person name="Zhou Y.H."/>
            <person name="Cheng J.X."/>
            <person name="Dai P.F."/>
            <person name="Guo W.B."/>
            <person name="Han X.H."/>
            <person name="Huang E.J."/>
            <person name="Li L.F."/>
            <person name="Wei W."/>
            <person name="Gao Y.C."/>
            <person name="Liu J.Z."/>
            <person name="Shao H.Z."/>
            <person name="Wang X."/>
            <person name="Wang C.C."/>
            <person name="Yang T.C."/>
            <person name="Huo Q.B."/>
            <person name="Li W."/>
            <person name="Chen H.Y."/>
            <person name="Chen S.E."/>
            <person name="Zhou L.G."/>
            <person name="Ni X.B."/>
            <person name="Tian J.H."/>
            <person name="Sheng Y."/>
            <person name="Liu T."/>
            <person name="Pan Y.S."/>
            <person name="Xia L.Y."/>
            <person name="Li J."/>
            <person name="Zhao F."/>
            <person name="Cao W.C."/>
        </authorList>
    </citation>
    <scope>NUCLEOTIDE SEQUENCE [LARGE SCALE GENOMIC DNA]</scope>
    <source>
        <strain evidence="15">HaeL-2018</strain>
    </source>
</reference>
<dbReference type="GO" id="GO:0020037">
    <property type="term" value="F:heme binding"/>
    <property type="evidence" value="ECO:0007669"/>
    <property type="project" value="InterPro"/>
</dbReference>
<keyword evidence="12" id="KW-0472">Membrane</keyword>
<dbReference type="InterPro" id="IPR050476">
    <property type="entry name" value="Insect_CytP450_Detox"/>
</dbReference>
<evidence type="ECO:0000313" key="15">
    <source>
        <dbReference type="EMBL" id="KAH9365453.1"/>
    </source>
</evidence>
<accession>A0A9J6FQU2</accession>
<evidence type="ECO:0000256" key="6">
    <source>
        <dbReference type="ARBA" id="ARBA00022723"/>
    </source>
</evidence>
<feature type="region of interest" description="Disordered" evidence="14">
    <location>
        <begin position="124"/>
        <end position="143"/>
    </location>
</feature>
<comment type="caution">
    <text evidence="15">The sequence shown here is derived from an EMBL/GenBank/DDBJ whole genome shotgun (WGS) entry which is preliminary data.</text>
</comment>
<evidence type="ECO:0000256" key="4">
    <source>
        <dbReference type="ARBA" id="ARBA00010617"/>
    </source>
</evidence>
<dbReference type="Gene3D" id="1.10.630.10">
    <property type="entry name" value="Cytochrome P450"/>
    <property type="match status" value="1"/>
</dbReference>
<dbReference type="SUPFAM" id="SSF48264">
    <property type="entry name" value="Cytochrome P450"/>
    <property type="match status" value="1"/>
</dbReference>
<evidence type="ECO:0000256" key="9">
    <source>
        <dbReference type="ARBA" id="ARBA00023002"/>
    </source>
</evidence>
<dbReference type="VEuPathDB" id="VectorBase:HLOH_060159"/>
<evidence type="ECO:0000256" key="7">
    <source>
        <dbReference type="ARBA" id="ARBA00022824"/>
    </source>
</evidence>
<name>A0A9J6FQU2_HAELO</name>
<proteinExistence type="inferred from homology"/>
<dbReference type="GO" id="GO:0005789">
    <property type="term" value="C:endoplasmic reticulum membrane"/>
    <property type="evidence" value="ECO:0007669"/>
    <property type="project" value="UniProtKB-SubCell"/>
</dbReference>
<keyword evidence="6 13" id="KW-0479">Metal-binding</keyword>
<feature type="binding site" description="axial binding residue" evidence="13">
    <location>
        <position position="154"/>
    </location>
    <ligand>
        <name>heme</name>
        <dbReference type="ChEBI" id="CHEBI:30413"/>
    </ligand>
    <ligandPart>
        <name>Fe</name>
        <dbReference type="ChEBI" id="CHEBI:18248"/>
    </ligandPart>
</feature>
<dbReference type="GO" id="GO:0005506">
    <property type="term" value="F:iron ion binding"/>
    <property type="evidence" value="ECO:0007669"/>
    <property type="project" value="InterPro"/>
</dbReference>
<keyword evidence="9" id="KW-0560">Oxidoreductase</keyword>
<evidence type="ECO:0000256" key="11">
    <source>
        <dbReference type="ARBA" id="ARBA00023033"/>
    </source>
</evidence>
<dbReference type="GO" id="GO:0004497">
    <property type="term" value="F:monooxygenase activity"/>
    <property type="evidence" value="ECO:0007669"/>
    <property type="project" value="UniProtKB-KW"/>
</dbReference>
<comment type="subcellular location">
    <subcellularLocation>
        <location evidence="3">Endoplasmic reticulum membrane</location>
        <topology evidence="3">Peripheral membrane protein</topology>
    </subcellularLocation>
    <subcellularLocation>
        <location evidence="2">Microsome membrane</location>
        <topology evidence="2">Peripheral membrane protein</topology>
    </subcellularLocation>
</comment>
<evidence type="ECO:0000256" key="1">
    <source>
        <dbReference type="ARBA" id="ARBA00001971"/>
    </source>
</evidence>
<keyword evidence="5 13" id="KW-0349">Heme</keyword>
<dbReference type="InterPro" id="IPR036396">
    <property type="entry name" value="Cyt_P450_sf"/>
</dbReference>
<evidence type="ECO:0000256" key="10">
    <source>
        <dbReference type="ARBA" id="ARBA00023004"/>
    </source>
</evidence>
<dbReference type="Proteomes" id="UP000821853">
    <property type="component" value="Unassembled WGS sequence"/>
</dbReference>
<dbReference type="EMBL" id="JABSTR010000003">
    <property type="protein sequence ID" value="KAH9365453.1"/>
    <property type="molecule type" value="Genomic_DNA"/>
</dbReference>
<keyword evidence="11" id="KW-0503">Monooxygenase</keyword>
<gene>
    <name evidence="15" type="ORF">HPB48_008905</name>
</gene>
<dbReference type="PRINTS" id="PR00463">
    <property type="entry name" value="EP450I"/>
</dbReference>
<evidence type="ECO:0000256" key="5">
    <source>
        <dbReference type="ARBA" id="ARBA00022617"/>
    </source>
</evidence>
<sequence length="200" mass="23164">MGALAFDMVAETACGLTLDVQHKHTDGYFDSARNMMFNVIESVFQKAGRVSAWSCMHHMKIKSVKVCEARENTRAHTNFNVRRFTTRRASRDYHYKDMVIPKGVSIMACMHQIHKDPNLWDRPDEFDPERFSPEKKASRDPLAFQPYGIGPRNCVGLRVAQLEITLIVARLVHRFRLHLGSQHADVRTTRHTNWSTRHFV</sequence>
<evidence type="ECO:0000256" key="2">
    <source>
        <dbReference type="ARBA" id="ARBA00004174"/>
    </source>
</evidence>
<evidence type="ECO:0000256" key="12">
    <source>
        <dbReference type="ARBA" id="ARBA00023136"/>
    </source>
</evidence>
<dbReference type="PANTHER" id="PTHR24292:SF102">
    <property type="entry name" value="CYTOCHROME P450 FAMILY-RELATED"/>
    <property type="match status" value="1"/>
</dbReference>
<keyword evidence="8" id="KW-0492">Microsome</keyword>
<organism evidence="15 16">
    <name type="scientific">Haemaphysalis longicornis</name>
    <name type="common">Bush tick</name>
    <dbReference type="NCBI Taxonomy" id="44386"/>
    <lineage>
        <taxon>Eukaryota</taxon>
        <taxon>Metazoa</taxon>
        <taxon>Ecdysozoa</taxon>
        <taxon>Arthropoda</taxon>
        <taxon>Chelicerata</taxon>
        <taxon>Arachnida</taxon>
        <taxon>Acari</taxon>
        <taxon>Parasitiformes</taxon>
        <taxon>Ixodida</taxon>
        <taxon>Ixodoidea</taxon>
        <taxon>Ixodidae</taxon>
        <taxon>Haemaphysalinae</taxon>
        <taxon>Haemaphysalis</taxon>
    </lineage>
</organism>
<keyword evidence="16" id="KW-1185">Reference proteome</keyword>
<protein>
    <recommendedName>
        <fullName evidence="17">Cytochrome P450</fullName>
    </recommendedName>
</protein>
<evidence type="ECO:0000256" key="8">
    <source>
        <dbReference type="ARBA" id="ARBA00022848"/>
    </source>
</evidence>
<evidence type="ECO:0000256" key="13">
    <source>
        <dbReference type="PIRSR" id="PIRSR602401-1"/>
    </source>
</evidence>
<dbReference type="Pfam" id="PF00067">
    <property type="entry name" value="p450"/>
    <property type="match status" value="1"/>
</dbReference>
<comment type="similarity">
    <text evidence="4">Belongs to the cytochrome P450 family.</text>
</comment>
<dbReference type="PANTHER" id="PTHR24292">
    <property type="entry name" value="CYTOCHROME P450"/>
    <property type="match status" value="1"/>
</dbReference>
<feature type="compositionally biased region" description="Basic and acidic residues" evidence="14">
    <location>
        <begin position="124"/>
        <end position="139"/>
    </location>
</feature>
<evidence type="ECO:0000256" key="3">
    <source>
        <dbReference type="ARBA" id="ARBA00004406"/>
    </source>
</evidence>
<dbReference type="OrthoDB" id="6509692at2759"/>
<evidence type="ECO:0000313" key="16">
    <source>
        <dbReference type="Proteomes" id="UP000821853"/>
    </source>
</evidence>
<evidence type="ECO:0000256" key="14">
    <source>
        <dbReference type="SAM" id="MobiDB-lite"/>
    </source>
</evidence>
<keyword evidence="7" id="KW-0256">Endoplasmic reticulum</keyword>
<evidence type="ECO:0008006" key="17">
    <source>
        <dbReference type="Google" id="ProtNLM"/>
    </source>
</evidence>
<dbReference type="OMA" id="LITIWCY"/>
<keyword evidence="10 13" id="KW-0408">Iron</keyword>
<dbReference type="AlphaFoldDB" id="A0A9J6FQU2"/>
<dbReference type="InterPro" id="IPR001128">
    <property type="entry name" value="Cyt_P450"/>
</dbReference>
<dbReference type="GO" id="GO:0016705">
    <property type="term" value="F:oxidoreductase activity, acting on paired donors, with incorporation or reduction of molecular oxygen"/>
    <property type="evidence" value="ECO:0007669"/>
    <property type="project" value="InterPro"/>
</dbReference>
<comment type="cofactor">
    <cofactor evidence="1 13">
        <name>heme</name>
        <dbReference type="ChEBI" id="CHEBI:30413"/>
    </cofactor>
</comment>
<dbReference type="InterPro" id="IPR002401">
    <property type="entry name" value="Cyt_P450_E_grp-I"/>
</dbReference>